<evidence type="ECO:0000313" key="2">
    <source>
        <dbReference type="Proteomes" id="UP000199820"/>
    </source>
</evidence>
<dbReference type="AlphaFoldDB" id="A0A1I0BFA8"/>
<proteinExistence type="predicted"/>
<dbReference type="PANTHER" id="PTHR38659:SF2">
    <property type="entry name" value="HDIG DOMAIN PROTEIN"/>
    <property type="match status" value="1"/>
</dbReference>
<name>A0A1I0BFA8_9FIRM</name>
<dbReference type="Gene3D" id="1.10.3210.10">
    <property type="entry name" value="Hypothetical protein af1432"/>
    <property type="match status" value="1"/>
</dbReference>
<dbReference type="STRING" id="1526.SAMN02910262_00384"/>
<dbReference type="Proteomes" id="UP000199820">
    <property type="component" value="Unassembled WGS sequence"/>
</dbReference>
<keyword evidence="2" id="KW-1185">Reference proteome</keyword>
<reference evidence="1 2" key="1">
    <citation type="submission" date="2016-10" db="EMBL/GenBank/DDBJ databases">
        <authorList>
            <person name="de Groot N.N."/>
        </authorList>
    </citation>
    <scope>NUCLEOTIDE SEQUENCE [LARGE SCALE GENOMIC DNA]</scope>
    <source>
        <strain evidence="1 2">KH1P1</strain>
    </source>
</reference>
<dbReference type="eggNOG" id="COG2316">
    <property type="taxonomic scope" value="Bacteria"/>
</dbReference>
<evidence type="ECO:0000313" key="1">
    <source>
        <dbReference type="EMBL" id="SET05257.1"/>
    </source>
</evidence>
<dbReference type="EMBL" id="FOIL01000004">
    <property type="protein sequence ID" value="SET05257.1"/>
    <property type="molecule type" value="Genomic_DNA"/>
</dbReference>
<accession>A0A1I0BFA8</accession>
<keyword evidence="1" id="KW-0378">Hydrolase</keyword>
<gene>
    <name evidence="1" type="ORF">SAMN04487771_100421</name>
</gene>
<sequence>MERLTLEEAKRLNDTMVSEESLKLHAANVSAAMGAMAEHFGEDKEHWEAVGYLHDYDYEKYPEEHLLHTEEPLRAAGVPEEDIRAILCHGYTIRNRVKPETNMEKSLFTVDELTGIVQAAARMRPNGIMDLEVKSFMKKWKDKKFAAKCNRDLILSGCALLEMDIRDVAAIVIEGMRAHAEELHLMGVAVTHRHVGSLTPDKHGEQVVRSAAAGSLKYTAG</sequence>
<dbReference type="GO" id="GO:0016787">
    <property type="term" value="F:hydrolase activity"/>
    <property type="evidence" value="ECO:0007669"/>
    <property type="project" value="UniProtKB-KW"/>
</dbReference>
<dbReference type="PANTHER" id="PTHR38659">
    <property type="entry name" value="METAL-DEPENDENT PHOSPHOHYDROLASE"/>
    <property type="match status" value="1"/>
</dbReference>
<dbReference type="RefSeq" id="WP_207646858.1">
    <property type="nucleotide sequence ID" value="NZ_FOIL01000004.1"/>
</dbReference>
<dbReference type="SUPFAM" id="SSF109604">
    <property type="entry name" value="HD-domain/PDEase-like"/>
    <property type="match status" value="1"/>
</dbReference>
<protein>
    <submittedName>
        <fullName evidence="1">Predicted hydrolase, HD superfamily</fullName>
    </submittedName>
</protein>
<organism evidence="1 2">
    <name type="scientific">[Clostridium] aminophilum</name>
    <dbReference type="NCBI Taxonomy" id="1526"/>
    <lineage>
        <taxon>Bacteria</taxon>
        <taxon>Bacillati</taxon>
        <taxon>Bacillota</taxon>
        <taxon>Clostridia</taxon>
        <taxon>Lachnospirales</taxon>
        <taxon>Lachnospiraceae</taxon>
    </lineage>
</organism>